<dbReference type="OMA" id="PIIREHK"/>
<feature type="compositionally biased region" description="Basic and acidic residues" evidence="1">
    <location>
        <begin position="59"/>
        <end position="77"/>
    </location>
</feature>
<sequence>MAKGLRASSERTNRRKLRTKVFGPVETARAERLHAKLLATINSDKPAPPKNKVANETATEAKDDVEKDTSMDVDSKTSTKKAHTNQRDQKTKKQHARKPRNSITFPTSRGKGALKPFTGKSRVGKNRK</sequence>
<protein>
    <recommendedName>
        <fullName evidence="2">DUF2423 domain-containing protein</fullName>
    </recommendedName>
</protein>
<dbReference type="GO" id="GO:0030687">
    <property type="term" value="C:preribosome, large subunit precursor"/>
    <property type="evidence" value="ECO:0007669"/>
    <property type="project" value="TreeGrafter"/>
</dbReference>
<dbReference type="InterPro" id="IPR019434">
    <property type="entry name" value="DUF2423"/>
</dbReference>
<gene>
    <name evidence="3" type="ORF">B5807_11483</name>
</gene>
<dbReference type="Pfam" id="PF10338">
    <property type="entry name" value="YBL028C_N"/>
    <property type="match status" value="1"/>
</dbReference>
<feature type="region of interest" description="Disordered" evidence="1">
    <location>
        <begin position="1"/>
        <end position="23"/>
    </location>
</feature>
<dbReference type="InParanoid" id="A0A1Y2LIS8"/>
<accession>A0A1Y2LIS8</accession>
<dbReference type="Proteomes" id="UP000193240">
    <property type="component" value="Unassembled WGS sequence"/>
</dbReference>
<dbReference type="EMBL" id="KZ107862">
    <property type="protein sequence ID" value="OSS43650.1"/>
    <property type="molecule type" value="Genomic_DNA"/>
</dbReference>
<keyword evidence="4" id="KW-1185">Reference proteome</keyword>
<feature type="region of interest" description="Disordered" evidence="1">
    <location>
        <begin position="39"/>
        <end position="128"/>
    </location>
</feature>
<name>A0A1Y2LIS8_EPING</name>
<evidence type="ECO:0000313" key="3">
    <source>
        <dbReference type="EMBL" id="OSS43650.1"/>
    </source>
</evidence>
<evidence type="ECO:0000256" key="1">
    <source>
        <dbReference type="SAM" id="MobiDB-lite"/>
    </source>
</evidence>
<reference evidence="3 4" key="1">
    <citation type="journal article" date="2017" name="Genome Announc.">
        <title>Genome sequence of the saprophytic ascomycete Epicoccum nigrum ICMP 19927 strain isolated from New Zealand.</title>
        <authorList>
            <person name="Fokin M."/>
            <person name="Fleetwood D."/>
            <person name="Weir B.S."/>
            <person name="Villas-Boas S.G."/>
        </authorList>
    </citation>
    <scope>NUCLEOTIDE SEQUENCE [LARGE SCALE GENOMIC DNA]</scope>
    <source>
        <strain evidence="3 4">ICMP 19927</strain>
    </source>
</reference>
<evidence type="ECO:0000313" key="4">
    <source>
        <dbReference type="Proteomes" id="UP000193240"/>
    </source>
</evidence>
<feature type="domain" description="DUF2423" evidence="2">
    <location>
        <begin position="1"/>
        <end position="42"/>
    </location>
</feature>
<evidence type="ECO:0000259" key="2">
    <source>
        <dbReference type="Pfam" id="PF10338"/>
    </source>
</evidence>
<proteinExistence type="predicted"/>
<organism evidence="3 4">
    <name type="scientific">Epicoccum nigrum</name>
    <name type="common">Soil fungus</name>
    <name type="synonym">Epicoccum purpurascens</name>
    <dbReference type="NCBI Taxonomy" id="105696"/>
    <lineage>
        <taxon>Eukaryota</taxon>
        <taxon>Fungi</taxon>
        <taxon>Dikarya</taxon>
        <taxon>Ascomycota</taxon>
        <taxon>Pezizomycotina</taxon>
        <taxon>Dothideomycetes</taxon>
        <taxon>Pleosporomycetidae</taxon>
        <taxon>Pleosporales</taxon>
        <taxon>Pleosporineae</taxon>
        <taxon>Didymellaceae</taxon>
        <taxon>Epicoccum</taxon>
    </lineage>
</organism>
<dbReference type="PANTHER" id="PTHR28219:SF1">
    <property type="entry name" value="UPF0642 PROTEIN YBL028C"/>
    <property type="match status" value="1"/>
</dbReference>
<dbReference type="PANTHER" id="PTHR28219">
    <property type="entry name" value="UPF0642 PROTEIN YBL028C"/>
    <property type="match status" value="1"/>
</dbReference>
<dbReference type="AlphaFoldDB" id="A0A1Y2LIS8"/>